<reference evidence="3" key="1">
    <citation type="submission" date="2023-07" db="EMBL/GenBank/DDBJ databases">
        <title>Novel Mycoplasma species identified in domestic and wild animals.</title>
        <authorList>
            <person name="Volokhov D.V."/>
            <person name="Furtak V.A."/>
            <person name="Zagorodnyaya T.A."/>
        </authorList>
    </citation>
    <scope>NUCLEOTIDE SEQUENCE [LARGE SCALE GENOMIC DNA]</scope>
    <source>
        <strain evidence="3">92-19</strain>
    </source>
</reference>
<evidence type="ECO:0000313" key="3">
    <source>
        <dbReference type="Proteomes" id="UP001209076"/>
    </source>
</evidence>
<proteinExistence type="predicted"/>
<comment type="caution">
    <text evidence="2">The sequence shown here is derived from an EMBL/GenBank/DDBJ whole genome shotgun (WGS) entry which is preliminary data.</text>
</comment>
<dbReference type="Proteomes" id="UP001209076">
    <property type="component" value="Unassembled WGS sequence"/>
</dbReference>
<keyword evidence="3" id="KW-1185">Reference proteome</keyword>
<organism evidence="2 3">
    <name type="scientific">Paracholeplasma vituli</name>
    <dbReference type="NCBI Taxonomy" id="69473"/>
    <lineage>
        <taxon>Bacteria</taxon>
        <taxon>Bacillati</taxon>
        <taxon>Mycoplasmatota</taxon>
        <taxon>Mollicutes</taxon>
        <taxon>Acholeplasmatales</taxon>
        <taxon>Acholeplasmataceae</taxon>
        <taxon>Paracholeplasma</taxon>
    </lineage>
</organism>
<name>A0ABT2PZ30_9MOLU</name>
<keyword evidence="1" id="KW-1133">Transmembrane helix</keyword>
<dbReference type="RefSeq" id="WP_262096263.1">
    <property type="nucleotide sequence ID" value="NZ_JAOEGN010000007.1"/>
</dbReference>
<feature type="transmembrane region" description="Helical" evidence="1">
    <location>
        <begin position="9"/>
        <end position="29"/>
    </location>
</feature>
<evidence type="ECO:0000313" key="2">
    <source>
        <dbReference type="EMBL" id="MCU0105002.1"/>
    </source>
</evidence>
<gene>
    <name evidence="2" type="ORF">N7603_04965</name>
</gene>
<feature type="transmembrane region" description="Helical" evidence="1">
    <location>
        <begin position="41"/>
        <end position="66"/>
    </location>
</feature>
<keyword evidence="1" id="KW-0812">Transmembrane</keyword>
<dbReference type="EMBL" id="JAOEGN010000007">
    <property type="protein sequence ID" value="MCU0105002.1"/>
    <property type="molecule type" value="Genomic_DNA"/>
</dbReference>
<accession>A0ABT2PZ30</accession>
<evidence type="ECO:0000256" key="1">
    <source>
        <dbReference type="SAM" id="Phobius"/>
    </source>
</evidence>
<keyword evidence="1" id="KW-0472">Membrane</keyword>
<sequence>MSEKIFKRFLIIIFGFAVFLSVIQILSIPETLISTKFNTWLYLYSLDFVSIIYSGFLMALVLFQIYDFRESLNVQRKQLEIEIGQIEYSKSAHLFVEYKNKNLILHNFGNSTATNINIEFCFKYKVNIEDRTLTKFYPFIKIDSFETIDINSLYFHNNELDISYKILYFDNSRNTQKELYGQMQCFNTDSSPRF</sequence>
<protein>
    <submittedName>
        <fullName evidence="2">Uncharacterized protein</fullName>
    </submittedName>
</protein>